<keyword evidence="3" id="KW-1185">Reference proteome</keyword>
<dbReference type="Proteomes" id="UP000735302">
    <property type="component" value="Unassembled WGS sequence"/>
</dbReference>
<evidence type="ECO:0000313" key="2">
    <source>
        <dbReference type="EMBL" id="GFO09493.1"/>
    </source>
</evidence>
<feature type="compositionally biased region" description="Basic and acidic residues" evidence="1">
    <location>
        <begin position="60"/>
        <end position="69"/>
    </location>
</feature>
<gene>
    <name evidence="2" type="ORF">PoB_003599800</name>
</gene>
<dbReference type="EMBL" id="BLXT01004100">
    <property type="protein sequence ID" value="GFO09493.1"/>
    <property type="molecule type" value="Genomic_DNA"/>
</dbReference>
<comment type="caution">
    <text evidence="2">The sequence shown here is derived from an EMBL/GenBank/DDBJ whole genome shotgun (WGS) entry which is preliminary data.</text>
</comment>
<feature type="compositionally biased region" description="Polar residues" evidence="1">
    <location>
        <begin position="44"/>
        <end position="59"/>
    </location>
</feature>
<sequence>MANYLIMPYAKISQDPTPGSPMFGLSVGPTLLFISTVTTLKHHASNTSYESSKPGPQTKNRADVDTNLE</sequence>
<evidence type="ECO:0000313" key="3">
    <source>
        <dbReference type="Proteomes" id="UP000735302"/>
    </source>
</evidence>
<evidence type="ECO:0000256" key="1">
    <source>
        <dbReference type="SAM" id="MobiDB-lite"/>
    </source>
</evidence>
<name>A0AAV4ASE7_9GAST</name>
<dbReference type="AlphaFoldDB" id="A0AAV4ASE7"/>
<proteinExistence type="predicted"/>
<protein>
    <submittedName>
        <fullName evidence="2">Uncharacterized protein</fullName>
    </submittedName>
</protein>
<accession>A0AAV4ASE7</accession>
<reference evidence="2 3" key="1">
    <citation type="journal article" date="2021" name="Elife">
        <title>Chloroplast acquisition without the gene transfer in kleptoplastic sea slugs, Plakobranchus ocellatus.</title>
        <authorList>
            <person name="Maeda T."/>
            <person name="Takahashi S."/>
            <person name="Yoshida T."/>
            <person name="Shimamura S."/>
            <person name="Takaki Y."/>
            <person name="Nagai Y."/>
            <person name="Toyoda A."/>
            <person name="Suzuki Y."/>
            <person name="Arimoto A."/>
            <person name="Ishii H."/>
            <person name="Satoh N."/>
            <person name="Nishiyama T."/>
            <person name="Hasebe M."/>
            <person name="Maruyama T."/>
            <person name="Minagawa J."/>
            <person name="Obokata J."/>
            <person name="Shigenobu S."/>
        </authorList>
    </citation>
    <scope>NUCLEOTIDE SEQUENCE [LARGE SCALE GENOMIC DNA]</scope>
</reference>
<feature type="region of interest" description="Disordered" evidence="1">
    <location>
        <begin position="44"/>
        <end position="69"/>
    </location>
</feature>
<organism evidence="2 3">
    <name type="scientific">Plakobranchus ocellatus</name>
    <dbReference type="NCBI Taxonomy" id="259542"/>
    <lineage>
        <taxon>Eukaryota</taxon>
        <taxon>Metazoa</taxon>
        <taxon>Spiralia</taxon>
        <taxon>Lophotrochozoa</taxon>
        <taxon>Mollusca</taxon>
        <taxon>Gastropoda</taxon>
        <taxon>Heterobranchia</taxon>
        <taxon>Euthyneura</taxon>
        <taxon>Panpulmonata</taxon>
        <taxon>Sacoglossa</taxon>
        <taxon>Placobranchoidea</taxon>
        <taxon>Plakobranchidae</taxon>
        <taxon>Plakobranchus</taxon>
    </lineage>
</organism>